<evidence type="ECO:0000313" key="3">
    <source>
        <dbReference type="EMBL" id="MCL6282997.1"/>
    </source>
</evidence>
<reference evidence="3" key="1">
    <citation type="submission" date="2022-05" db="EMBL/GenBank/DDBJ databases">
        <authorList>
            <person name="Park J.-S."/>
        </authorList>
    </citation>
    <scope>NUCLEOTIDE SEQUENCE</scope>
    <source>
        <strain evidence="3">2012CJ41-6</strain>
    </source>
</reference>
<organism evidence="3 4">
    <name type="scientific">Ruegeria spongiae</name>
    <dbReference type="NCBI Taxonomy" id="2942209"/>
    <lineage>
        <taxon>Bacteria</taxon>
        <taxon>Pseudomonadati</taxon>
        <taxon>Pseudomonadota</taxon>
        <taxon>Alphaproteobacteria</taxon>
        <taxon>Rhodobacterales</taxon>
        <taxon>Roseobacteraceae</taxon>
        <taxon>Ruegeria</taxon>
    </lineage>
</organism>
<dbReference type="Pfam" id="PF00487">
    <property type="entry name" value="FA_desaturase"/>
    <property type="match status" value="1"/>
</dbReference>
<evidence type="ECO:0000259" key="2">
    <source>
        <dbReference type="Pfam" id="PF00487"/>
    </source>
</evidence>
<dbReference type="GO" id="GO:0016491">
    <property type="term" value="F:oxidoreductase activity"/>
    <property type="evidence" value="ECO:0007669"/>
    <property type="project" value="UniProtKB-KW"/>
</dbReference>
<dbReference type="InterPro" id="IPR005804">
    <property type="entry name" value="FA_desaturase_dom"/>
</dbReference>
<feature type="transmembrane region" description="Helical" evidence="1">
    <location>
        <begin position="82"/>
        <end position="102"/>
    </location>
</feature>
<dbReference type="PANTHER" id="PTHR12879:SF8">
    <property type="entry name" value="SPHINGOLIPID DELTA(4)-DESATURASE DES1"/>
    <property type="match status" value="1"/>
</dbReference>
<keyword evidence="1" id="KW-0812">Transmembrane</keyword>
<comment type="caution">
    <text evidence="3">The sequence shown here is derived from an EMBL/GenBank/DDBJ whole genome shotgun (WGS) entry which is preliminary data.</text>
</comment>
<evidence type="ECO:0000256" key="1">
    <source>
        <dbReference type="SAM" id="Phobius"/>
    </source>
</evidence>
<keyword evidence="4" id="KW-1185">Reference proteome</keyword>
<feature type="domain" description="Fatty acid desaturase" evidence="2">
    <location>
        <begin position="50"/>
        <end position="279"/>
    </location>
</feature>
<proteinExistence type="predicted"/>
<sequence length="304" mass="34623">MDHRTLIAALPAETKFALMARSDSAGLRHLGVYGLALAVGTIGILLLVPLWPLLILPQGLFLVFLFTLSHECTHQTPFKTRWLNEVVGHACALPIALPFIWFRYFHLAHHKWTNDPKRDPELAGKPRPDSWPSLLAYLSGWFYWRAMAQVLVRNAFGRFDAPYLPQRQYAVMQREARFLLGIYALAALSLLVTPALFWVWILPVLIGQPFLRLYLLAEHGLCPPVADMLENSRTTFTTRAVRFLAWNMPYHAEHHAFPNVPFHKLPEFHTLTRAYLKSTSEGYSGFATTYARAMNHDPIHPSSG</sequence>
<dbReference type="Proteomes" id="UP001203880">
    <property type="component" value="Unassembled WGS sequence"/>
</dbReference>
<accession>A0ABT0PZL4</accession>
<evidence type="ECO:0000313" key="4">
    <source>
        <dbReference type="Proteomes" id="UP001203880"/>
    </source>
</evidence>
<keyword evidence="3" id="KW-0560">Oxidoreductase</keyword>
<keyword evidence="1" id="KW-0472">Membrane</keyword>
<gene>
    <name evidence="3" type="ORF">M3P21_05565</name>
</gene>
<keyword evidence="1" id="KW-1133">Transmembrane helix</keyword>
<dbReference type="RefSeq" id="WP_249707561.1">
    <property type="nucleotide sequence ID" value="NZ_JAMFMB010000005.1"/>
</dbReference>
<feature type="transmembrane region" description="Helical" evidence="1">
    <location>
        <begin position="30"/>
        <end position="48"/>
    </location>
</feature>
<dbReference type="EC" id="1.14.19.-" evidence="3"/>
<dbReference type="EMBL" id="JAMFMB010000005">
    <property type="protein sequence ID" value="MCL6282997.1"/>
    <property type="molecule type" value="Genomic_DNA"/>
</dbReference>
<protein>
    <submittedName>
        <fullName evidence="3">Fatty acid desaturase</fullName>
        <ecNumber evidence="3">1.14.19.-</ecNumber>
    </submittedName>
</protein>
<dbReference type="PANTHER" id="PTHR12879">
    <property type="entry name" value="SPHINGOLIPID DELTA 4 DESATURASE/C-4 HYDROXYLASE PROTEIN DES2"/>
    <property type="match status" value="1"/>
</dbReference>
<feature type="transmembrane region" description="Helical" evidence="1">
    <location>
        <begin position="177"/>
        <end position="201"/>
    </location>
</feature>
<name>A0ABT0PZL4_9RHOB</name>